<keyword evidence="10" id="KW-0833">Ubl conjugation pathway</keyword>
<dbReference type="PANTHER" id="PTHR46539:SF12">
    <property type="entry name" value="E3 UBIQUITIN-PROTEIN LIGASE ATL42-LIKE"/>
    <property type="match status" value="1"/>
</dbReference>
<evidence type="ECO:0000256" key="8">
    <source>
        <dbReference type="ARBA" id="ARBA00022729"/>
    </source>
</evidence>
<keyword evidence="20" id="KW-1185">Reference proteome</keyword>
<keyword evidence="11" id="KW-0862">Zinc</keyword>
<evidence type="ECO:0000256" key="5">
    <source>
        <dbReference type="ARBA" id="ARBA00022679"/>
    </source>
</evidence>
<dbReference type="OrthoDB" id="8062037at2759"/>
<proteinExistence type="inferred from homology"/>
<feature type="domain" description="RING-type" evidence="18">
    <location>
        <begin position="113"/>
        <end position="155"/>
    </location>
</feature>
<keyword evidence="13 16" id="KW-0472">Membrane</keyword>
<feature type="transmembrane region" description="Helical" evidence="16">
    <location>
        <begin position="39"/>
        <end position="63"/>
    </location>
</feature>
<keyword evidence="8 17" id="KW-0732">Signal</keyword>
<sequence length="386" mass="44785">MNHTRLIKPLIFISIFFFPNVLAQQNSTDSNPRRMHAVHPSVVIVIGVLCTMFCLTFLVLACMKFCQSDVLQQIPHQLPSSRSRFSGIDKKAIESLPFFRFSSLKGSKEGLECVVCLSKFEDSEVLRLLPKCRHAFHMNCIDQWLESHSSCPLCRYKFVLSDITNFTCTNSLRYTQDEGFNNLEVFVKREHDGSSRSSRFSIGNSFRKFAKSPKEDVLIQYGDQMLDKFKHRIIVSDIVCKSRWSDVNSSDLMFLNSKMLNEVSKKHFSPSGSGRFEIDVEQAMKFKEDMERRRLYESKVAKTLDSGETSISNLQFPRFQTDEEADGMQKRSMSEITNVSRFRETRSSYWASNAKDVKLQSVWLPMAKRTIQWFTNREENSFEMRS</sequence>
<keyword evidence="6 16" id="KW-0812">Transmembrane</keyword>
<dbReference type="InterPro" id="IPR001841">
    <property type="entry name" value="Znf_RING"/>
</dbReference>
<evidence type="ECO:0000256" key="7">
    <source>
        <dbReference type="ARBA" id="ARBA00022723"/>
    </source>
</evidence>
<dbReference type="EC" id="2.3.2.27" evidence="4"/>
<dbReference type="PROSITE" id="PS50089">
    <property type="entry name" value="ZF_RING_2"/>
    <property type="match status" value="1"/>
</dbReference>
<keyword evidence="7" id="KW-0479">Metal-binding</keyword>
<evidence type="ECO:0000313" key="20">
    <source>
        <dbReference type="Proteomes" id="UP000235145"/>
    </source>
</evidence>
<dbReference type="InterPro" id="IPR013083">
    <property type="entry name" value="Znf_RING/FYVE/PHD"/>
</dbReference>
<evidence type="ECO:0000256" key="10">
    <source>
        <dbReference type="ARBA" id="ARBA00022786"/>
    </source>
</evidence>
<dbReference type="PANTHER" id="PTHR46539">
    <property type="entry name" value="E3 UBIQUITIN-PROTEIN LIGASE ATL42"/>
    <property type="match status" value="1"/>
</dbReference>
<keyword evidence="9 15" id="KW-0863">Zinc-finger</keyword>
<name>A0A9R1WIY9_LACSA</name>
<dbReference type="SMART" id="SM00184">
    <property type="entry name" value="RING"/>
    <property type="match status" value="1"/>
</dbReference>
<evidence type="ECO:0000256" key="4">
    <source>
        <dbReference type="ARBA" id="ARBA00012483"/>
    </source>
</evidence>
<dbReference type="Pfam" id="PF13639">
    <property type="entry name" value="zf-RING_2"/>
    <property type="match status" value="1"/>
</dbReference>
<comment type="caution">
    <text evidence="19">The sequence shown here is derived from an EMBL/GenBank/DDBJ whole genome shotgun (WGS) entry which is preliminary data.</text>
</comment>
<dbReference type="GO" id="GO:0061630">
    <property type="term" value="F:ubiquitin protein ligase activity"/>
    <property type="evidence" value="ECO:0007669"/>
    <property type="project" value="UniProtKB-EC"/>
</dbReference>
<evidence type="ECO:0000256" key="9">
    <source>
        <dbReference type="ARBA" id="ARBA00022771"/>
    </source>
</evidence>
<evidence type="ECO:0000256" key="13">
    <source>
        <dbReference type="ARBA" id="ARBA00023136"/>
    </source>
</evidence>
<evidence type="ECO:0000256" key="16">
    <source>
        <dbReference type="SAM" id="Phobius"/>
    </source>
</evidence>
<gene>
    <name evidence="19" type="ORF">LSAT_V11C100019600</name>
</gene>
<accession>A0A9R1WIY9</accession>
<dbReference type="Proteomes" id="UP000235145">
    <property type="component" value="Unassembled WGS sequence"/>
</dbReference>
<dbReference type="Gene3D" id="3.30.40.10">
    <property type="entry name" value="Zinc/RING finger domain, C3HC4 (zinc finger)"/>
    <property type="match status" value="1"/>
</dbReference>
<organism evidence="19 20">
    <name type="scientific">Lactuca sativa</name>
    <name type="common">Garden lettuce</name>
    <dbReference type="NCBI Taxonomy" id="4236"/>
    <lineage>
        <taxon>Eukaryota</taxon>
        <taxon>Viridiplantae</taxon>
        <taxon>Streptophyta</taxon>
        <taxon>Embryophyta</taxon>
        <taxon>Tracheophyta</taxon>
        <taxon>Spermatophyta</taxon>
        <taxon>Magnoliopsida</taxon>
        <taxon>eudicotyledons</taxon>
        <taxon>Gunneridae</taxon>
        <taxon>Pentapetalae</taxon>
        <taxon>asterids</taxon>
        <taxon>campanulids</taxon>
        <taxon>Asterales</taxon>
        <taxon>Asteraceae</taxon>
        <taxon>Cichorioideae</taxon>
        <taxon>Cichorieae</taxon>
        <taxon>Lactucinae</taxon>
        <taxon>Lactuca</taxon>
    </lineage>
</organism>
<feature type="signal peptide" evidence="17">
    <location>
        <begin position="1"/>
        <end position="23"/>
    </location>
</feature>
<keyword evidence="5" id="KW-0808">Transferase</keyword>
<keyword evidence="12 16" id="KW-1133">Transmembrane helix</keyword>
<comment type="catalytic activity">
    <reaction evidence="1">
        <text>S-ubiquitinyl-[E2 ubiquitin-conjugating enzyme]-L-cysteine + [acceptor protein]-L-lysine = [E2 ubiquitin-conjugating enzyme]-L-cysteine + N(6)-ubiquitinyl-[acceptor protein]-L-lysine.</text>
        <dbReference type="EC" id="2.3.2.27"/>
    </reaction>
</comment>
<comment type="subcellular location">
    <subcellularLocation>
        <location evidence="2">Membrane</location>
        <topology evidence="2">Single-pass membrane protein</topology>
    </subcellularLocation>
</comment>
<dbReference type="GO" id="GO:0008270">
    <property type="term" value="F:zinc ion binding"/>
    <property type="evidence" value="ECO:0007669"/>
    <property type="project" value="UniProtKB-KW"/>
</dbReference>
<reference evidence="19 20" key="1">
    <citation type="journal article" date="2017" name="Nat. Commun.">
        <title>Genome assembly with in vitro proximity ligation data and whole-genome triplication in lettuce.</title>
        <authorList>
            <person name="Reyes-Chin-Wo S."/>
            <person name="Wang Z."/>
            <person name="Yang X."/>
            <person name="Kozik A."/>
            <person name="Arikit S."/>
            <person name="Song C."/>
            <person name="Xia L."/>
            <person name="Froenicke L."/>
            <person name="Lavelle D.O."/>
            <person name="Truco M.J."/>
            <person name="Xia R."/>
            <person name="Zhu S."/>
            <person name="Xu C."/>
            <person name="Xu H."/>
            <person name="Xu X."/>
            <person name="Cox K."/>
            <person name="Korf I."/>
            <person name="Meyers B.C."/>
            <person name="Michelmore R.W."/>
        </authorList>
    </citation>
    <scope>NUCLEOTIDE SEQUENCE [LARGE SCALE GENOMIC DNA]</scope>
    <source>
        <strain evidence="20">cv. Salinas</strain>
        <tissue evidence="19">Seedlings</tissue>
    </source>
</reference>
<dbReference type="FunFam" id="3.30.40.10:FF:000285">
    <property type="entry name" value="RING-H2 finger protein ATL43"/>
    <property type="match status" value="1"/>
</dbReference>
<evidence type="ECO:0000259" key="18">
    <source>
        <dbReference type="PROSITE" id="PS50089"/>
    </source>
</evidence>
<evidence type="ECO:0000256" key="15">
    <source>
        <dbReference type="PROSITE-ProRule" id="PRU00175"/>
    </source>
</evidence>
<comment type="similarity">
    <text evidence="14">Belongs to the RING-type zinc finger family. ATL subfamily.</text>
</comment>
<evidence type="ECO:0000256" key="17">
    <source>
        <dbReference type="SAM" id="SignalP"/>
    </source>
</evidence>
<evidence type="ECO:0000256" key="2">
    <source>
        <dbReference type="ARBA" id="ARBA00004167"/>
    </source>
</evidence>
<dbReference type="EMBL" id="NBSK02000001">
    <property type="protein sequence ID" value="KAJ0224669.1"/>
    <property type="molecule type" value="Genomic_DNA"/>
</dbReference>
<evidence type="ECO:0000256" key="14">
    <source>
        <dbReference type="ARBA" id="ARBA00024209"/>
    </source>
</evidence>
<dbReference type="AlphaFoldDB" id="A0A9R1WIY9"/>
<dbReference type="SUPFAM" id="SSF57850">
    <property type="entry name" value="RING/U-box"/>
    <property type="match status" value="1"/>
</dbReference>
<evidence type="ECO:0000256" key="1">
    <source>
        <dbReference type="ARBA" id="ARBA00000900"/>
    </source>
</evidence>
<comment type="pathway">
    <text evidence="3">Protein modification; protein ubiquitination.</text>
</comment>
<evidence type="ECO:0000256" key="11">
    <source>
        <dbReference type="ARBA" id="ARBA00022833"/>
    </source>
</evidence>
<evidence type="ECO:0000256" key="12">
    <source>
        <dbReference type="ARBA" id="ARBA00022989"/>
    </source>
</evidence>
<dbReference type="CDD" id="cd16461">
    <property type="entry name" value="RING-H2_EL5-like"/>
    <property type="match status" value="1"/>
</dbReference>
<protein>
    <recommendedName>
        <fullName evidence="4">RING-type E3 ubiquitin transferase</fullName>
        <ecNumber evidence="4">2.3.2.27</ecNumber>
    </recommendedName>
</protein>
<feature type="chain" id="PRO_5040292175" description="RING-type E3 ubiquitin transferase" evidence="17">
    <location>
        <begin position="24"/>
        <end position="386"/>
    </location>
</feature>
<evidence type="ECO:0000256" key="6">
    <source>
        <dbReference type="ARBA" id="ARBA00022692"/>
    </source>
</evidence>
<evidence type="ECO:0000313" key="19">
    <source>
        <dbReference type="EMBL" id="KAJ0224669.1"/>
    </source>
</evidence>
<dbReference type="GO" id="GO:0016020">
    <property type="term" value="C:membrane"/>
    <property type="evidence" value="ECO:0007669"/>
    <property type="project" value="UniProtKB-SubCell"/>
</dbReference>
<evidence type="ECO:0000256" key="3">
    <source>
        <dbReference type="ARBA" id="ARBA00004906"/>
    </source>
</evidence>
<dbReference type="Gramene" id="rna-gnl|WGS:NBSK|LSAT_1X47161_mrna">
    <property type="protein sequence ID" value="cds-PLY66678.1"/>
    <property type="gene ID" value="gene-LSAT_1X47161"/>
</dbReference>